<dbReference type="PROSITE" id="PS51819">
    <property type="entry name" value="VOC"/>
    <property type="match status" value="1"/>
</dbReference>
<gene>
    <name evidence="2" type="ORF">DJ019_08770</name>
</gene>
<comment type="caution">
    <text evidence="2">The sequence shown here is derived from an EMBL/GenBank/DDBJ whole genome shotgun (WGS) entry which is preliminary data.</text>
</comment>
<proteinExistence type="predicted"/>
<reference evidence="2 3" key="1">
    <citation type="submission" date="2018-05" db="EMBL/GenBank/DDBJ databases">
        <authorList>
            <person name="Lanie J.A."/>
            <person name="Ng W.-L."/>
            <person name="Kazmierczak K.M."/>
            <person name="Andrzejewski T.M."/>
            <person name="Davidsen T.M."/>
            <person name="Wayne K.J."/>
            <person name="Tettelin H."/>
            <person name="Glass J.I."/>
            <person name="Rusch D."/>
            <person name="Podicherti R."/>
            <person name="Tsui H.-C.T."/>
            <person name="Winkler M.E."/>
        </authorList>
    </citation>
    <scope>NUCLEOTIDE SEQUENCE [LARGE SCALE GENOMIC DNA]</scope>
    <source>
        <strain evidence="2 3">BUT-10</strain>
    </source>
</reference>
<evidence type="ECO:0000313" key="2">
    <source>
        <dbReference type="EMBL" id="RAK66334.1"/>
    </source>
</evidence>
<dbReference type="PANTHER" id="PTHR35006:SF1">
    <property type="entry name" value="BLL2941 PROTEIN"/>
    <property type="match status" value="1"/>
</dbReference>
<organism evidence="2 3">
    <name type="scientific">Phenylobacterium kunshanense</name>
    <dbReference type="NCBI Taxonomy" id="1445034"/>
    <lineage>
        <taxon>Bacteria</taxon>
        <taxon>Pseudomonadati</taxon>
        <taxon>Pseudomonadota</taxon>
        <taxon>Alphaproteobacteria</taxon>
        <taxon>Caulobacterales</taxon>
        <taxon>Caulobacteraceae</taxon>
        <taxon>Phenylobacterium</taxon>
    </lineage>
</organism>
<dbReference type="InterPro" id="IPR029068">
    <property type="entry name" value="Glyas_Bleomycin-R_OHBP_Dase"/>
</dbReference>
<name>A0A328BK79_9CAUL</name>
<accession>A0A328BK79</accession>
<dbReference type="OrthoDB" id="9807407at2"/>
<dbReference type="RefSeq" id="WP_111275643.1">
    <property type="nucleotide sequence ID" value="NZ_QFYS01000003.1"/>
</dbReference>
<dbReference type="CDD" id="cd07262">
    <property type="entry name" value="VOC_like"/>
    <property type="match status" value="1"/>
</dbReference>
<keyword evidence="3" id="KW-1185">Reference proteome</keyword>
<dbReference type="AlphaFoldDB" id="A0A328BK79"/>
<dbReference type="Pfam" id="PF00903">
    <property type="entry name" value="Glyoxalase"/>
    <property type="match status" value="1"/>
</dbReference>
<feature type="domain" description="VOC" evidence="1">
    <location>
        <begin position="1"/>
        <end position="122"/>
    </location>
</feature>
<sequence>MIGYVTIGTNDLEKAKTFYDAVLAPLGGKRTFANGDRMQFYGGGATPGMIAISKPYDEKPASAGNGSMFGFPATSTEQVDAAHAAALAAGGTCDGPPGQRMPTFYGAYVRDLDGNKLCFFKMG</sequence>
<protein>
    <submittedName>
        <fullName evidence="2">VOC family protein</fullName>
    </submittedName>
</protein>
<dbReference type="SUPFAM" id="SSF54593">
    <property type="entry name" value="Glyoxalase/Bleomycin resistance protein/Dihydroxybiphenyl dioxygenase"/>
    <property type="match status" value="1"/>
</dbReference>
<evidence type="ECO:0000259" key="1">
    <source>
        <dbReference type="PROSITE" id="PS51819"/>
    </source>
</evidence>
<dbReference type="Proteomes" id="UP000249524">
    <property type="component" value="Unassembled WGS sequence"/>
</dbReference>
<evidence type="ECO:0000313" key="3">
    <source>
        <dbReference type="Proteomes" id="UP000249524"/>
    </source>
</evidence>
<dbReference type="EMBL" id="QFYS01000003">
    <property type="protein sequence ID" value="RAK66334.1"/>
    <property type="molecule type" value="Genomic_DNA"/>
</dbReference>
<dbReference type="PANTHER" id="PTHR35006">
    <property type="entry name" value="GLYOXALASE FAMILY PROTEIN (AFU_ORTHOLOGUE AFUA_5G14830)"/>
    <property type="match status" value="1"/>
</dbReference>
<dbReference type="InterPro" id="IPR037523">
    <property type="entry name" value="VOC_core"/>
</dbReference>
<dbReference type="InterPro" id="IPR004360">
    <property type="entry name" value="Glyas_Fos-R_dOase_dom"/>
</dbReference>
<dbReference type="Gene3D" id="3.10.180.10">
    <property type="entry name" value="2,3-Dihydroxybiphenyl 1,2-Dioxygenase, domain 1"/>
    <property type="match status" value="1"/>
</dbReference>